<dbReference type="AlphaFoldDB" id="A0A0K8SWL9"/>
<dbReference type="InterPro" id="IPR001660">
    <property type="entry name" value="SAM"/>
</dbReference>
<dbReference type="Pfam" id="PF07647">
    <property type="entry name" value="SAM_2"/>
    <property type="match status" value="1"/>
</dbReference>
<dbReference type="PROSITE" id="PS50105">
    <property type="entry name" value="SAM_DOMAIN"/>
    <property type="match status" value="1"/>
</dbReference>
<organism evidence="2">
    <name type="scientific">Lygus hesperus</name>
    <name type="common">Western plant bug</name>
    <dbReference type="NCBI Taxonomy" id="30085"/>
    <lineage>
        <taxon>Eukaryota</taxon>
        <taxon>Metazoa</taxon>
        <taxon>Ecdysozoa</taxon>
        <taxon>Arthropoda</taxon>
        <taxon>Hexapoda</taxon>
        <taxon>Insecta</taxon>
        <taxon>Pterygota</taxon>
        <taxon>Neoptera</taxon>
        <taxon>Paraneoptera</taxon>
        <taxon>Hemiptera</taxon>
        <taxon>Heteroptera</taxon>
        <taxon>Panheteroptera</taxon>
        <taxon>Cimicomorpha</taxon>
        <taxon>Miridae</taxon>
        <taxon>Mirini</taxon>
        <taxon>Lygus</taxon>
    </lineage>
</organism>
<dbReference type="InterPro" id="IPR013761">
    <property type="entry name" value="SAM/pointed_sf"/>
</dbReference>
<name>A0A0K8SWL9_LYGHE</name>
<reference evidence="2" key="1">
    <citation type="submission" date="2014-09" db="EMBL/GenBank/DDBJ databases">
        <authorList>
            <person name="Magalhaes I.L.F."/>
            <person name="Oliveira U."/>
            <person name="Santos F.R."/>
            <person name="Vidigal T.H.D.A."/>
            <person name="Brescovit A.D."/>
            <person name="Santos A.J."/>
        </authorList>
    </citation>
    <scope>NUCLEOTIDE SEQUENCE</scope>
</reference>
<dbReference type="SUPFAM" id="SSF47769">
    <property type="entry name" value="SAM/Pointed domain"/>
    <property type="match status" value="1"/>
</dbReference>
<protein>
    <recommendedName>
        <fullName evidence="1">SAM domain-containing protein</fullName>
    </recommendedName>
</protein>
<feature type="domain" description="SAM" evidence="1">
    <location>
        <begin position="383"/>
        <end position="447"/>
    </location>
</feature>
<feature type="non-terminal residue" evidence="2">
    <location>
        <position position="521"/>
    </location>
</feature>
<accession>A0A0K8SWL9</accession>
<dbReference type="PANTHER" id="PTHR46829">
    <property type="entry name" value="STERILE ALPHA MOTIF DOMAIN-CONTAINING PROTEIN 15"/>
    <property type="match status" value="1"/>
</dbReference>
<feature type="non-terminal residue" evidence="2">
    <location>
        <position position="1"/>
    </location>
</feature>
<evidence type="ECO:0000313" key="2">
    <source>
        <dbReference type="EMBL" id="JAG57551.1"/>
    </source>
</evidence>
<sequence length="521" mass="60189">ILQLDLRRRDLSIMETQGSRGNPRTRQKGVYIHRVSVTHDGSIAILVSTTPKEGSFHKIVDNEGNVVCRVDSAILKEAMDVRRKWNSRYNRADNIVFNKPKSPLRTLFDEIGALPKPNWSFVAMNQTPDNRAAQVSLPVEATLSAPHLFVISGNSLYPSMLVEESSKDLTAEVKQPISPFVRVNLFSASHSSISHSSIPSDEGTSSSSGASVNMMCPCYDHHSFTGQDANYPMHLLQSQANQCVSYKVLENAFVEIGLQSFKNCQCSNYVDDVDRVRHFGPWTLAIKKSFLKELKKIDVEWRKKEKLRGPVWPPDELYRMKSSQKDTCLREGIKKKKVSEVLEYIMDTNTDKFHSESPITVRLAWFMEKQLKNTELVNPVYDWSIEQVLEWISDEMQLPQYQACFETNGIRGRHLVLLDAERLEQMGIRDFAHILKITSAIRKMFKTQREKNVWREVTEARYDPLTLHGMYNYRSVSKRVPIYDFFINHHFINRKVPNYSLFELRRPVWDVFPRNVRTAKP</sequence>
<proteinExistence type="predicted"/>
<dbReference type="PANTHER" id="PTHR46829:SF1">
    <property type="entry name" value="STERILE ALPHA MOTIF DOMAIN-CONTAINING PROTEIN 15"/>
    <property type="match status" value="1"/>
</dbReference>
<dbReference type="EMBL" id="GBRD01008270">
    <property type="protein sequence ID" value="JAG57551.1"/>
    <property type="molecule type" value="Transcribed_RNA"/>
</dbReference>
<evidence type="ECO:0000259" key="1">
    <source>
        <dbReference type="PROSITE" id="PS50105"/>
    </source>
</evidence>
<dbReference type="SMART" id="SM00454">
    <property type="entry name" value="SAM"/>
    <property type="match status" value="1"/>
</dbReference>
<dbReference type="Gene3D" id="1.10.150.50">
    <property type="entry name" value="Transcription Factor, Ets-1"/>
    <property type="match status" value="1"/>
</dbReference>